<evidence type="ECO:0000256" key="4">
    <source>
        <dbReference type="ARBA" id="ARBA00023136"/>
    </source>
</evidence>
<dbReference type="Gene3D" id="1.20.1530.20">
    <property type="match status" value="1"/>
</dbReference>
<evidence type="ECO:0000256" key="3">
    <source>
        <dbReference type="ARBA" id="ARBA00022989"/>
    </source>
</evidence>
<dbReference type="PANTHER" id="PTHR31419">
    <property type="entry name" value="PROTEIN PIN-LIKES 2"/>
    <property type="match status" value="1"/>
</dbReference>
<keyword evidence="8" id="KW-1185">Reference proteome</keyword>
<protein>
    <submittedName>
        <fullName evidence="7">PILS2 protein</fullName>
    </submittedName>
</protein>
<feature type="transmembrane region" description="Helical" evidence="5">
    <location>
        <begin position="336"/>
        <end position="357"/>
    </location>
</feature>
<feature type="transmembrane region" description="Helical" evidence="5">
    <location>
        <begin position="221"/>
        <end position="240"/>
    </location>
</feature>
<name>A0A812JTI1_9DINO</name>
<reference evidence="7" key="1">
    <citation type="submission" date="2021-02" db="EMBL/GenBank/DDBJ databases">
        <authorList>
            <person name="Dougan E. K."/>
            <person name="Rhodes N."/>
            <person name="Thang M."/>
            <person name="Chan C."/>
        </authorList>
    </citation>
    <scope>NUCLEOTIDE SEQUENCE</scope>
</reference>
<feature type="transmembrane region" description="Helical" evidence="5">
    <location>
        <begin position="369"/>
        <end position="389"/>
    </location>
</feature>
<organism evidence="7 8">
    <name type="scientific">Symbiodinium necroappetens</name>
    <dbReference type="NCBI Taxonomy" id="1628268"/>
    <lineage>
        <taxon>Eukaryota</taxon>
        <taxon>Sar</taxon>
        <taxon>Alveolata</taxon>
        <taxon>Dinophyceae</taxon>
        <taxon>Suessiales</taxon>
        <taxon>Symbiodiniaceae</taxon>
        <taxon>Symbiodinium</taxon>
    </lineage>
</organism>
<evidence type="ECO:0000256" key="5">
    <source>
        <dbReference type="SAM" id="Phobius"/>
    </source>
</evidence>
<dbReference type="GO" id="GO:0016020">
    <property type="term" value="C:membrane"/>
    <property type="evidence" value="ECO:0007669"/>
    <property type="project" value="UniProtKB-SubCell"/>
</dbReference>
<dbReference type="PANTHER" id="PTHR31419:SF1">
    <property type="entry name" value="PROTEIN PIN-LIKES 6"/>
    <property type="match status" value="1"/>
</dbReference>
<dbReference type="InterPro" id="IPR004776">
    <property type="entry name" value="Mem_transp_PIN-like"/>
</dbReference>
<dbReference type="AlphaFoldDB" id="A0A812JTI1"/>
<keyword evidence="4 5" id="KW-0472">Membrane</keyword>
<evidence type="ECO:0000313" key="8">
    <source>
        <dbReference type="Proteomes" id="UP000601435"/>
    </source>
</evidence>
<dbReference type="GO" id="GO:0055085">
    <property type="term" value="P:transmembrane transport"/>
    <property type="evidence" value="ECO:0007669"/>
    <property type="project" value="InterPro"/>
</dbReference>
<accession>A0A812JTI1</accession>
<feature type="transmembrane region" description="Helical" evidence="5">
    <location>
        <begin position="143"/>
        <end position="164"/>
    </location>
</feature>
<proteinExistence type="predicted"/>
<gene>
    <name evidence="7" type="primary">PILS2</name>
    <name evidence="7" type="ORF">SNEC2469_LOCUS2316</name>
</gene>
<dbReference type="InterPro" id="IPR038770">
    <property type="entry name" value="Na+/solute_symporter_sf"/>
</dbReference>
<keyword evidence="3 5" id="KW-1133">Transmembrane helix</keyword>
<keyword evidence="6" id="KW-0732">Signal</keyword>
<evidence type="ECO:0000256" key="6">
    <source>
        <dbReference type="SAM" id="SignalP"/>
    </source>
</evidence>
<evidence type="ECO:0000256" key="2">
    <source>
        <dbReference type="ARBA" id="ARBA00022692"/>
    </source>
</evidence>
<dbReference type="OrthoDB" id="427474at2759"/>
<dbReference type="Proteomes" id="UP000601435">
    <property type="component" value="Unassembled WGS sequence"/>
</dbReference>
<feature type="transmembrane region" description="Helical" evidence="5">
    <location>
        <begin position="261"/>
        <end position="284"/>
    </location>
</feature>
<feature type="transmembrane region" description="Helical" evidence="5">
    <location>
        <begin position="401"/>
        <end position="421"/>
    </location>
</feature>
<comment type="caution">
    <text evidence="7">The sequence shown here is derived from an EMBL/GenBank/DDBJ whole genome shotgun (WGS) entry which is preliminary data.</text>
</comment>
<evidence type="ECO:0000313" key="7">
    <source>
        <dbReference type="EMBL" id="CAE7213520.1"/>
    </source>
</evidence>
<evidence type="ECO:0000256" key="1">
    <source>
        <dbReference type="ARBA" id="ARBA00004141"/>
    </source>
</evidence>
<feature type="transmembrane region" description="Helical" evidence="5">
    <location>
        <begin position="185"/>
        <end position="209"/>
    </location>
</feature>
<feature type="transmembrane region" description="Helical" evidence="5">
    <location>
        <begin position="63"/>
        <end position="91"/>
    </location>
</feature>
<feature type="chain" id="PRO_5032873044" evidence="6">
    <location>
        <begin position="16"/>
        <end position="437"/>
    </location>
</feature>
<dbReference type="EMBL" id="CAJNJA010006650">
    <property type="protein sequence ID" value="CAE7213520.1"/>
    <property type="molecule type" value="Genomic_DNA"/>
</dbReference>
<dbReference type="InterPro" id="IPR039305">
    <property type="entry name" value="PILS2/6"/>
</dbReference>
<comment type="subcellular location">
    <subcellularLocation>
        <location evidence="1">Membrane</location>
        <topology evidence="1">Multi-pass membrane protein</topology>
    </subcellularLocation>
</comment>
<feature type="signal peptide" evidence="6">
    <location>
        <begin position="1"/>
        <end position="15"/>
    </location>
</feature>
<sequence length="437" mass="45997">MQLLIFIAAVTLAHADHCTDPLAAPASASSLLQQAHATQAQQPHGLFGKKGMSNMEMQSASNAAGFFSILVSSLKAIGVAASVIAVGVLATRQGIITLAVRKAMGEITMKLAIPALLFSRILYCDQCNTGGNQCAPCQPFVSIILSSWILFLLPMVVVGLGVLLGKTAAVLTSAPSDFSRGTVCAVAFGNSTGLPIVLLSVISLGTPATGSMGSIDPLLRLPVYLMLYPVLQWGVGRYLLKEDEDSDKAGQSFGFRAMLEQALVPPVIAALLGLVIGVSPVRAWMVDVFDQDNDAPLTWLYDGIYKLGDAAVPLNLLVLGSALSKGANFEALPIRVGVAIVLCKLVLMPLCMSLIVYGLIRIGPKDPSLWLVALIVSCTPTANNVAVMAESGGQNKDAMSTAIFLQYLVAPLCVATSIAYFNMLLSSPWYLPAMQSL</sequence>
<dbReference type="Pfam" id="PF03547">
    <property type="entry name" value="Mem_trans"/>
    <property type="match status" value="1"/>
</dbReference>
<keyword evidence="2 5" id="KW-0812">Transmembrane</keyword>